<dbReference type="SUPFAM" id="SSF52200">
    <property type="entry name" value="Toll/Interleukin receptor TIR domain"/>
    <property type="match status" value="1"/>
</dbReference>
<dbReference type="Gene3D" id="3.80.10.10">
    <property type="entry name" value="Ribonuclease Inhibitor"/>
    <property type="match status" value="2"/>
</dbReference>
<dbReference type="InterPro" id="IPR006553">
    <property type="entry name" value="Leu-rich_rpt_Cys-con_subtyp"/>
</dbReference>
<evidence type="ECO:0000313" key="4">
    <source>
        <dbReference type="EMBL" id="EDO29795.1"/>
    </source>
</evidence>
<dbReference type="Gene3D" id="3.40.50.10140">
    <property type="entry name" value="Toll/interleukin-1 receptor homology (TIR) domain"/>
    <property type="match status" value="1"/>
</dbReference>
<dbReference type="Pfam" id="PF25372">
    <property type="entry name" value="DUF7885"/>
    <property type="match status" value="1"/>
</dbReference>
<gene>
    <name evidence="4" type="ORF">NEMVEDRAFT_v1g221452</name>
</gene>
<dbReference type="GO" id="GO:0019005">
    <property type="term" value="C:SCF ubiquitin ligase complex"/>
    <property type="evidence" value="ECO:0000318"/>
    <property type="project" value="GO_Central"/>
</dbReference>
<reference evidence="4 5" key="1">
    <citation type="journal article" date="2007" name="Science">
        <title>Sea anemone genome reveals ancestral eumetazoan gene repertoire and genomic organization.</title>
        <authorList>
            <person name="Putnam N.H."/>
            <person name="Srivastava M."/>
            <person name="Hellsten U."/>
            <person name="Dirks B."/>
            <person name="Chapman J."/>
            <person name="Salamov A."/>
            <person name="Terry A."/>
            <person name="Shapiro H."/>
            <person name="Lindquist E."/>
            <person name="Kapitonov V.V."/>
            <person name="Jurka J."/>
            <person name="Genikhovich G."/>
            <person name="Grigoriev I.V."/>
            <person name="Lucas S.M."/>
            <person name="Steele R.E."/>
            <person name="Finnerty J.R."/>
            <person name="Technau U."/>
            <person name="Martindale M.Q."/>
            <person name="Rokhsar D.S."/>
        </authorList>
    </citation>
    <scope>NUCLEOTIDE SEQUENCE [LARGE SCALE GENOMIC DNA]</scope>
    <source>
        <strain evidence="5">CH2 X CH6</strain>
    </source>
</reference>
<sequence>MQYMNQKVNCLVIAKQYNANHIFSRKKLLQQHGSADKLTLSNCRKLTTTDIQALIEAINSGLNSVTIKNCNIIDDDTLEKLAACCPKLTDVTLNGKFKKLTERGTINFAKSCQELKLFSVVLSETDESEEQEGDEEVEWGLTDNFLSGLSENTCPTLEHFGFSGFTGVTANGLLGFLWKVSPTLASLDCSEVPIITDTECREIAGICPGLTSINFSYCNITDKGVEELCLKCHLLNHIDFCGCNELTDNAVKSIATHCKKITNLKLGWCLKITETSLEALANECLSLGHVDIRHCSVKHIPFDFIKIESLSSLQGITEIQNEIFRMLLDASLFPHLLHKVDIHITYLHAEILKLREDKVVVIPWDNYLSIASEAGLTDKADVDAATELLECRIPASTQDHGPTRTVCVNPGVLFNCLACMHNETDPREFVPRFIKAGFVDRYWPTNTKPNDWTLRSAVDDIVSKGLIREAVIPLCFQAVHLSEDEICKIITLCRNIGVLVEGAPKGSYEVELILAYYKNLSVFKRYFIPLQHKLPPDSESPNVWPKAVPEGHIQVGWRFKFPDEVSAECSTLVIAACRNYKMNSELHGYWERGLILKVGDVLVKISREAAFLDVIGRCKITHGSKQALNMTWYNLAQFFYVADTLLSNYSGLSPEIMVPIEGCSRPKHKSLFELIKDYNVEPSHLANYRWFLPPAGLNAEVHTQIPSDTSSWLATIARKSTMFVSYHSDHQDEIKLLRMSLEHSGFNCVGDWSLVGQGQDLTEKRRQSIMGSSIILAFFSPNFAYSRFANWLIYGAFGKQLSGHATCLDFDGGSGKALSHQFDQAQVLQLITHCNATLYGTGDIHPPEPPRSPEVTAQVSHDKRVESIHDSTFLSAKPDEDVVKSEQQHHQNQQVPRVEVTVASESKESIVESTKDQDAKIREMAASAVAAAVAGATAQHISKKETSPEAIKAAAAAAEVGQAVLDGDSDAAAQAVVKVARIVEETSKGSTQNNRTVQNGSVSSRPPQSSTCTIL</sequence>
<evidence type="ECO:0008006" key="6">
    <source>
        <dbReference type="Google" id="ProtNLM"/>
    </source>
</evidence>
<evidence type="ECO:0000313" key="5">
    <source>
        <dbReference type="Proteomes" id="UP000001593"/>
    </source>
</evidence>
<keyword evidence="5" id="KW-1185">Reference proteome</keyword>
<dbReference type="eggNOG" id="KOG1947">
    <property type="taxonomic scope" value="Eukaryota"/>
</dbReference>
<accession>A7T2M0</accession>
<feature type="domain" description="TIR" evidence="2">
    <location>
        <begin position="723"/>
        <end position="791"/>
    </location>
</feature>
<dbReference type="GO" id="GO:0031146">
    <property type="term" value="P:SCF-dependent proteasomal ubiquitin-dependent protein catabolic process"/>
    <property type="evidence" value="ECO:0000318"/>
    <property type="project" value="GO_Central"/>
</dbReference>
<dbReference type="Pfam" id="PF13676">
    <property type="entry name" value="TIR_2"/>
    <property type="match status" value="1"/>
</dbReference>
<dbReference type="AlphaFoldDB" id="A7T2M0"/>
<dbReference type="InterPro" id="IPR000157">
    <property type="entry name" value="TIR_dom"/>
</dbReference>
<dbReference type="Proteomes" id="UP000001593">
    <property type="component" value="Unassembled WGS sequence"/>
</dbReference>
<dbReference type="InterPro" id="IPR057207">
    <property type="entry name" value="FBXL15_LRR"/>
</dbReference>
<feature type="compositionally biased region" description="Basic and acidic residues" evidence="1">
    <location>
        <begin position="878"/>
        <end position="889"/>
    </location>
</feature>
<protein>
    <recommendedName>
        <fullName evidence="6">TIR domain-containing protein</fullName>
    </recommendedName>
</protein>
<dbReference type="InterPro" id="IPR035897">
    <property type="entry name" value="Toll_tir_struct_dom_sf"/>
</dbReference>
<dbReference type="OMA" id="GDIHPPE"/>
<dbReference type="HOGENOM" id="CLU_297048_0_0_1"/>
<feature type="region of interest" description="Disordered" evidence="1">
    <location>
        <begin position="989"/>
        <end position="1015"/>
    </location>
</feature>
<dbReference type="PANTHER" id="PTHR13318">
    <property type="entry name" value="PARTNER OF PAIRED, ISOFORM B-RELATED"/>
    <property type="match status" value="1"/>
</dbReference>
<dbReference type="SUPFAM" id="SSF52047">
    <property type="entry name" value="RNI-like"/>
    <property type="match status" value="1"/>
</dbReference>
<dbReference type="InterPro" id="IPR032675">
    <property type="entry name" value="LRR_dom_sf"/>
</dbReference>
<feature type="region of interest" description="Disordered" evidence="1">
    <location>
        <begin position="878"/>
        <end position="917"/>
    </location>
</feature>
<organism evidence="4 5">
    <name type="scientific">Nematostella vectensis</name>
    <name type="common">Starlet sea anemone</name>
    <dbReference type="NCBI Taxonomy" id="45351"/>
    <lineage>
        <taxon>Eukaryota</taxon>
        <taxon>Metazoa</taxon>
        <taxon>Cnidaria</taxon>
        <taxon>Anthozoa</taxon>
        <taxon>Hexacorallia</taxon>
        <taxon>Actiniaria</taxon>
        <taxon>Edwardsiidae</taxon>
        <taxon>Nematostella</taxon>
    </lineage>
</organism>
<dbReference type="PANTHER" id="PTHR13318:SF165">
    <property type="entry name" value="F-BOX_LRR-REPEAT PROTEIN FBXL-1"/>
    <property type="match status" value="1"/>
</dbReference>
<feature type="domain" description="F-box/LRR-repeat protein 15-like leucin rich repeat" evidence="3">
    <location>
        <begin position="77"/>
        <end position="296"/>
    </location>
</feature>
<evidence type="ECO:0000259" key="2">
    <source>
        <dbReference type="Pfam" id="PF13676"/>
    </source>
</evidence>
<dbReference type="SMART" id="SM00367">
    <property type="entry name" value="LRR_CC"/>
    <property type="match status" value="6"/>
</dbReference>
<dbReference type="InParanoid" id="A7T2M0"/>
<evidence type="ECO:0000259" key="3">
    <source>
        <dbReference type="Pfam" id="PF25372"/>
    </source>
</evidence>
<dbReference type="EMBL" id="DS470278">
    <property type="protein sequence ID" value="EDO29795.1"/>
    <property type="molecule type" value="Genomic_DNA"/>
</dbReference>
<feature type="compositionally biased region" description="Basic and acidic residues" evidence="1">
    <location>
        <begin position="905"/>
        <end position="917"/>
    </location>
</feature>
<name>A7T2M0_NEMVE</name>
<evidence type="ECO:0000256" key="1">
    <source>
        <dbReference type="SAM" id="MobiDB-lite"/>
    </source>
</evidence>
<proteinExistence type="predicted"/>